<dbReference type="AlphaFoldDB" id="A0A380N0L9"/>
<dbReference type="Pfam" id="PF00753">
    <property type="entry name" value="Lactamase_B"/>
    <property type="match status" value="1"/>
</dbReference>
<dbReference type="PANTHER" id="PTHR42978">
    <property type="entry name" value="QUORUM-QUENCHING LACTONASE YTNP-RELATED-RELATED"/>
    <property type="match status" value="1"/>
</dbReference>
<keyword evidence="3" id="KW-0479">Metal-binding</keyword>
<reference evidence="7 8" key="1">
    <citation type="submission" date="2018-06" db="EMBL/GenBank/DDBJ databases">
        <authorList>
            <consortium name="Pathogen Informatics"/>
            <person name="Doyle S."/>
        </authorList>
    </citation>
    <scope>NUCLEOTIDE SEQUENCE [LARGE SCALE GENOMIC DNA]</scope>
    <source>
        <strain evidence="7 8">NCTC13337</strain>
    </source>
</reference>
<name>A0A380N0L9_9GAMM</name>
<protein>
    <submittedName>
        <fullName evidence="7">4-pyridoxolactonase</fullName>
        <ecNumber evidence="7">3.1.1.27</ecNumber>
    </submittedName>
</protein>
<evidence type="ECO:0000256" key="3">
    <source>
        <dbReference type="ARBA" id="ARBA00022723"/>
    </source>
</evidence>
<evidence type="ECO:0000313" key="8">
    <source>
        <dbReference type="Proteomes" id="UP000254601"/>
    </source>
</evidence>
<dbReference type="CDD" id="cd07730">
    <property type="entry name" value="metallo-hydrolase-like_MBL-fold"/>
    <property type="match status" value="1"/>
</dbReference>
<evidence type="ECO:0000256" key="5">
    <source>
        <dbReference type="ARBA" id="ARBA00022833"/>
    </source>
</evidence>
<dbReference type="InterPro" id="IPR001279">
    <property type="entry name" value="Metallo-B-lactamas"/>
</dbReference>
<dbReference type="InterPro" id="IPR051013">
    <property type="entry name" value="MBL_superfamily_lactonases"/>
</dbReference>
<evidence type="ECO:0000256" key="2">
    <source>
        <dbReference type="ARBA" id="ARBA00007749"/>
    </source>
</evidence>
<evidence type="ECO:0000259" key="6">
    <source>
        <dbReference type="SMART" id="SM00849"/>
    </source>
</evidence>
<dbReference type="EMBL" id="UHIC01000001">
    <property type="protein sequence ID" value="SUO97826.1"/>
    <property type="molecule type" value="Genomic_DNA"/>
</dbReference>
<dbReference type="GO" id="GO:0047585">
    <property type="term" value="F:4-pyridoxolactonase activity"/>
    <property type="evidence" value="ECO:0007669"/>
    <property type="project" value="UniProtKB-EC"/>
</dbReference>
<sequence length="280" mass="31224">MTEPTIQLHLLKVGECRQCARLANRSAPLGGMHFPALCALILHPTQGAILFDTGYSEHFFHACQHLPEKLYSIVTPVSLPQSETLLYQLSTFGLQAKDIRTIVLSHFHADHIAGIKDFPNARFFSHHQAWKAFQQLTASRLCGVKHGYLKALLPTDFYARWQAIDTQPSCALPTALQPFTQGFDLFGDASLIAVSLAGHAHGQIGLYLPSLQTFLIADACWSLSALRANQLPPNLVIQCFMQANAYRQTFQSLRQIAHREPTIRLIPSHCTEAWLAWQAS</sequence>
<dbReference type="Gene3D" id="3.60.15.10">
    <property type="entry name" value="Ribonuclease Z/Hydroxyacylglutathione hydrolase-like"/>
    <property type="match status" value="1"/>
</dbReference>
<keyword evidence="5" id="KW-0862">Zinc</keyword>
<dbReference type="PANTHER" id="PTHR42978:SF2">
    <property type="entry name" value="102 KBASES UNSTABLE REGION: FROM 1 TO 119443"/>
    <property type="match status" value="1"/>
</dbReference>
<gene>
    <name evidence="7" type="ORF">NCTC13337_02639</name>
</gene>
<dbReference type="SMART" id="SM00849">
    <property type="entry name" value="Lactamase_B"/>
    <property type="match status" value="1"/>
</dbReference>
<dbReference type="EC" id="3.1.1.27" evidence="7"/>
<dbReference type="RefSeq" id="WP_072576548.1">
    <property type="nucleotide sequence ID" value="NZ_LWHB01000083.1"/>
</dbReference>
<dbReference type="InterPro" id="IPR036866">
    <property type="entry name" value="RibonucZ/Hydroxyglut_hydro"/>
</dbReference>
<organism evidence="7 8">
    <name type="scientific">Suttonella ornithocola</name>
    <dbReference type="NCBI Taxonomy" id="279832"/>
    <lineage>
        <taxon>Bacteria</taxon>
        <taxon>Pseudomonadati</taxon>
        <taxon>Pseudomonadota</taxon>
        <taxon>Gammaproteobacteria</taxon>
        <taxon>Cardiobacteriales</taxon>
        <taxon>Cardiobacteriaceae</taxon>
        <taxon>Suttonella</taxon>
    </lineage>
</organism>
<proteinExistence type="inferred from homology"/>
<evidence type="ECO:0000256" key="1">
    <source>
        <dbReference type="ARBA" id="ARBA00001947"/>
    </source>
</evidence>
<dbReference type="GO" id="GO:0046872">
    <property type="term" value="F:metal ion binding"/>
    <property type="evidence" value="ECO:0007669"/>
    <property type="project" value="UniProtKB-KW"/>
</dbReference>
<comment type="similarity">
    <text evidence="2">Belongs to the metallo-beta-lactamase superfamily.</text>
</comment>
<keyword evidence="8" id="KW-1185">Reference proteome</keyword>
<comment type="cofactor">
    <cofactor evidence="1">
        <name>Zn(2+)</name>
        <dbReference type="ChEBI" id="CHEBI:29105"/>
    </cofactor>
</comment>
<keyword evidence="4 7" id="KW-0378">Hydrolase</keyword>
<dbReference type="Proteomes" id="UP000254601">
    <property type="component" value="Unassembled WGS sequence"/>
</dbReference>
<dbReference type="OrthoDB" id="9773738at2"/>
<feature type="domain" description="Metallo-beta-lactamase" evidence="6">
    <location>
        <begin position="35"/>
        <end position="269"/>
    </location>
</feature>
<evidence type="ECO:0000313" key="7">
    <source>
        <dbReference type="EMBL" id="SUO97826.1"/>
    </source>
</evidence>
<dbReference type="SUPFAM" id="SSF56281">
    <property type="entry name" value="Metallo-hydrolase/oxidoreductase"/>
    <property type="match status" value="1"/>
</dbReference>
<accession>A0A380N0L9</accession>
<evidence type="ECO:0000256" key="4">
    <source>
        <dbReference type="ARBA" id="ARBA00022801"/>
    </source>
</evidence>